<accession>A0AAP0LY38</accession>
<evidence type="ECO:0000313" key="3">
    <source>
        <dbReference type="Proteomes" id="UP001428341"/>
    </source>
</evidence>
<feature type="compositionally biased region" description="Polar residues" evidence="1">
    <location>
        <begin position="43"/>
        <end position="54"/>
    </location>
</feature>
<reference evidence="2 3" key="1">
    <citation type="submission" date="2024-05" db="EMBL/GenBank/DDBJ databases">
        <title>Haplotype-resolved chromosome-level genome assembly of Huyou (Citrus changshanensis).</title>
        <authorList>
            <person name="Miao C."/>
            <person name="Chen W."/>
            <person name="Wu Y."/>
            <person name="Wang L."/>
            <person name="Zhao S."/>
            <person name="Grierson D."/>
            <person name="Xu C."/>
            <person name="Chen K."/>
        </authorList>
    </citation>
    <scope>NUCLEOTIDE SEQUENCE [LARGE SCALE GENOMIC DNA]</scope>
    <source>
        <strain evidence="2">01-14</strain>
        <tissue evidence="2">Leaf</tissue>
    </source>
</reference>
<protein>
    <submittedName>
        <fullName evidence="2">Uncharacterized protein</fullName>
    </submittedName>
</protein>
<feature type="region of interest" description="Disordered" evidence="1">
    <location>
        <begin position="29"/>
        <end position="65"/>
    </location>
</feature>
<dbReference type="AlphaFoldDB" id="A0AAP0LY38"/>
<keyword evidence="3" id="KW-1185">Reference proteome</keyword>
<sequence>MQPGAVNLASQRCKDVPAFGDSKVRSARQGWAAGVRRQKRVPSSKTQPRSTIATGAQLGDAAGVR</sequence>
<dbReference type="EMBL" id="JBCGBO010000007">
    <property type="protein sequence ID" value="KAK9187029.1"/>
    <property type="molecule type" value="Genomic_DNA"/>
</dbReference>
<comment type="caution">
    <text evidence="2">The sequence shown here is derived from an EMBL/GenBank/DDBJ whole genome shotgun (WGS) entry which is preliminary data.</text>
</comment>
<organism evidence="2 3">
    <name type="scientific">Citrus x changshan-huyou</name>
    <dbReference type="NCBI Taxonomy" id="2935761"/>
    <lineage>
        <taxon>Eukaryota</taxon>
        <taxon>Viridiplantae</taxon>
        <taxon>Streptophyta</taxon>
        <taxon>Embryophyta</taxon>
        <taxon>Tracheophyta</taxon>
        <taxon>Spermatophyta</taxon>
        <taxon>Magnoliopsida</taxon>
        <taxon>eudicotyledons</taxon>
        <taxon>Gunneridae</taxon>
        <taxon>Pentapetalae</taxon>
        <taxon>rosids</taxon>
        <taxon>malvids</taxon>
        <taxon>Sapindales</taxon>
        <taxon>Rutaceae</taxon>
        <taxon>Aurantioideae</taxon>
        <taxon>Citrus</taxon>
    </lineage>
</organism>
<dbReference type="Proteomes" id="UP001428341">
    <property type="component" value="Unassembled WGS sequence"/>
</dbReference>
<gene>
    <name evidence="2" type="ORF">WN944_018419</name>
</gene>
<name>A0AAP0LY38_9ROSI</name>
<evidence type="ECO:0000313" key="2">
    <source>
        <dbReference type="EMBL" id="KAK9187029.1"/>
    </source>
</evidence>
<evidence type="ECO:0000256" key="1">
    <source>
        <dbReference type="SAM" id="MobiDB-lite"/>
    </source>
</evidence>
<proteinExistence type="predicted"/>